<accession>A0A4V3CVH0</accession>
<dbReference type="RefSeq" id="WP_126539361.1">
    <property type="nucleotide sequence ID" value="NZ_BSPM01000007.1"/>
</dbReference>
<keyword evidence="3" id="KW-1185">Reference proteome</keyword>
<reference evidence="2 3" key="1">
    <citation type="submission" date="2019-03" db="EMBL/GenBank/DDBJ databases">
        <title>Genomic Encyclopedia of Type Strains, Phase IV (KMG-IV): sequencing the most valuable type-strain genomes for metagenomic binning, comparative biology and taxonomic classification.</title>
        <authorList>
            <person name="Goeker M."/>
        </authorList>
    </citation>
    <scope>NUCLEOTIDE SEQUENCE [LARGE SCALE GENOMIC DNA]</scope>
    <source>
        <strain evidence="2 3">DSM 102969</strain>
    </source>
</reference>
<evidence type="ECO:0000313" key="3">
    <source>
        <dbReference type="Proteomes" id="UP000294547"/>
    </source>
</evidence>
<organism evidence="2 3">
    <name type="scientific">Oharaeibacter diazotrophicus</name>
    <dbReference type="NCBI Taxonomy" id="1920512"/>
    <lineage>
        <taxon>Bacteria</taxon>
        <taxon>Pseudomonadati</taxon>
        <taxon>Pseudomonadota</taxon>
        <taxon>Alphaproteobacteria</taxon>
        <taxon>Hyphomicrobiales</taxon>
        <taxon>Pleomorphomonadaceae</taxon>
        <taxon>Oharaeibacter</taxon>
    </lineage>
</organism>
<sequence length="68" mass="7222">MLKLAILVWIMLGTTLAGSFLTVVVTVPSLYAQGMKLIPFAAGTGFLVAIPFAVMIAKKIYASTAPRH</sequence>
<keyword evidence="1" id="KW-0812">Transmembrane</keyword>
<dbReference type="EMBL" id="SNXY01000010">
    <property type="protein sequence ID" value="TDP82428.1"/>
    <property type="molecule type" value="Genomic_DNA"/>
</dbReference>
<dbReference type="AlphaFoldDB" id="A0A4V3CVH0"/>
<evidence type="ECO:0000256" key="1">
    <source>
        <dbReference type="SAM" id="Phobius"/>
    </source>
</evidence>
<feature type="transmembrane region" description="Helical" evidence="1">
    <location>
        <begin position="37"/>
        <end position="57"/>
    </location>
</feature>
<name>A0A4V3CVH0_9HYPH</name>
<protein>
    <submittedName>
        <fullName evidence="2">Uncharacterized protein</fullName>
    </submittedName>
</protein>
<comment type="caution">
    <text evidence="2">The sequence shown here is derived from an EMBL/GenBank/DDBJ whole genome shotgun (WGS) entry which is preliminary data.</text>
</comment>
<keyword evidence="1" id="KW-1133">Transmembrane helix</keyword>
<proteinExistence type="predicted"/>
<evidence type="ECO:0000313" key="2">
    <source>
        <dbReference type="EMBL" id="TDP82428.1"/>
    </source>
</evidence>
<gene>
    <name evidence="2" type="ORF">EDD54_3695</name>
</gene>
<feature type="transmembrane region" description="Helical" evidence="1">
    <location>
        <begin position="7"/>
        <end position="31"/>
    </location>
</feature>
<keyword evidence="1" id="KW-0472">Membrane</keyword>
<dbReference type="OrthoDB" id="8454943at2"/>
<dbReference type="Proteomes" id="UP000294547">
    <property type="component" value="Unassembled WGS sequence"/>
</dbReference>